<evidence type="ECO:0000313" key="2">
    <source>
        <dbReference type="Proteomes" id="UP000266861"/>
    </source>
</evidence>
<keyword evidence="2" id="KW-1185">Reference proteome</keyword>
<evidence type="ECO:0000313" key="1">
    <source>
        <dbReference type="EMBL" id="RHZ80090.1"/>
    </source>
</evidence>
<comment type="caution">
    <text evidence="1">The sequence shown here is derived from an EMBL/GenBank/DDBJ whole genome shotgun (WGS) entry which is preliminary data.</text>
</comment>
<dbReference type="EMBL" id="PQFF01000130">
    <property type="protein sequence ID" value="RHZ80090.1"/>
    <property type="molecule type" value="Genomic_DNA"/>
</dbReference>
<accession>A0A397J5G9</accession>
<dbReference type="OrthoDB" id="25620at2759"/>
<evidence type="ECO:0008006" key="3">
    <source>
        <dbReference type="Google" id="ProtNLM"/>
    </source>
</evidence>
<sequence>MKKAKMDFFQDFLEFLNEKKEYNTIIEVDQEENKKSFTAHSVVFHYRIAQNPTLPTDSKEWSKENFYALNITLQHCLPLIRYFHISSEDILEKVKLYEKILEEQLWDDILYPQINRPVNSLVLPSRIISNPELPSRTISTIITFIMD</sequence>
<organism evidence="1 2">
    <name type="scientific">Diversispora epigaea</name>
    <dbReference type="NCBI Taxonomy" id="1348612"/>
    <lineage>
        <taxon>Eukaryota</taxon>
        <taxon>Fungi</taxon>
        <taxon>Fungi incertae sedis</taxon>
        <taxon>Mucoromycota</taxon>
        <taxon>Glomeromycotina</taxon>
        <taxon>Glomeromycetes</taxon>
        <taxon>Diversisporales</taxon>
        <taxon>Diversisporaceae</taxon>
        <taxon>Diversispora</taxon>
    </lineage>
</organism>
<dbReference type="Proteomes" id="UP000266861">
    <property type="component" value="Unassembled WGS sequence"/>
</dbReference>
<dbReference type="AlphaFoldDB" id="A0A397J5G9"/>
<gene>
    <name evidence="1" type="ORF">Glove_139g288</name>
</gene>
<reference evidence="1 2" key="1">
    <citation type="submission" date="2018-08" db="EMBL/GenBank/DDBJ databases">
        <title>Genome and evolution of the arbuscular mycorrhizal fungus Diversispora epigaea (formerly Glomus versiforme) and its bacterial endosymbionts.</title>
        <authorList>
            <person name="Sun X."/>
            <person name="Fei Z."/>
            <person name="Harrison M."/>
        </authorList>
    </citation>
    <scope>NUCLEOTIDE SEQUENCE [LARGE SCALE GENOMIC DNA]</scope>
    <source>
        <strain evidence="1 2">IT104</strain>
    </source>
</reference>
<protein>
    <recommendedName>
        <fullName evidence="3">BTB domain-containing protein</fullName>
    </recommendedName>
</protein>
<proteinExistence type="predicted"/>
<name>A0A397J5G9_9GLOM</name>